<dbReference type="AlphaFoldDB" id="A0A931H970"/>
<dbReference type="InterPro" id="IPR036249">
    <property type="entry name" value="Thioredoxin-like_sf"/>
</dbReference>
<sequence>MSPAAKTPRKAASPKVAEWQLRLYVAGMTAKSTAALENLKQVCETHLAGRYSIEVVDLLVNPKLAAGDQILAVPTLVRKFPEPIRKIIGDLSNEDRVLVGLDVQPLVRAG</sequence>
<comment type="caution">
    <text evidence="2">The sequence shown here is derived from an EMBL/GenBank/DDBJ whole genome shotgun (WGS) entry which is preliminary data.</text>
</comment>
<proteinExistence type="predicted"/>
<feature type="domain" description="KaiB" evidence="1">
    <location>
        <begin position="22"/>
        <end position="103"/>
    </location>
</feature>
<gene>
    <name evidence="2" type="ORF">I5803_21880</name>
</gene>
<dbReference type="PANTHER" id="PTHR41709">
    <property type="entry name" value="KAIB-LIKE PROTEIN 1"/>
    <property type="match status" value="1"/>
</dbReference>
<reference evidence="2" key="1">
    <citation type="submission" date="2020-11" db="EMBL/GenBank/DDBJ databases">
        <title>Bacterial whole genome sequence for Caenimonas sp. DR4.4.</title>
        <authorList>
            <person name="Le V."/>
            <person name="Ko S.-R."/>
            <person name="Ahn C.-Y."/>
            <person name="Oh H.-M."/>
        </authorList>
    </citation>
    <scope>NUCLEOTIDE SEQUENCE</scope>
    <source>
        <strain evidence="2">DR4.4</strain>
    </source>
</reference>
<protein>
    <submittedName>
        <fullName evidence="2">Circadian clock KaiB family protein</fullName>
    </submittedName>
</protein>
<name>A0A931H970_9BURK</name>
<dbReference type="RefSeq" id="WP_196988674.1">
    <property type="nucleotide sequence ID" value="NZ_JADWYS010000002.1"/>
</dbReference>
<dbReference type="SMART" id="SM01248">
    <property type="entry name" value="KaiB"/>
    <property type="match status" value="1"/>
</dbReference>
<dbReference type="PANTHER" id="PTHR41709:SF2">
    <property type="entry name" value="CIRCADIAN CLOCK PROTEIN KAIB2"/>
    <property type="match status" value="1"/>
</dbReference>
<evidence type="ECO:0000313" key="2">
    <source>
        <dbReference type="EMBL" id="MBG9390697.1"/>
    </source>
</evidence>
<evidence type="ECO:0000259" key="1">
    <source>
        <dbReference type="SMART" id="SM01248"/>
    </source>
</evidence>
<dbReference type="SUPFAM" id="SSF52833">
    <property type="entry name" value="Thioredoxin-like"/>
    <property type="match status" value="1"/>
</dbReference>
<dbReference type="Pfam" id="PF07689">
    <property type="entry name" value="KaiB"/>
    <property type="match status" value="1"/>
</dbReference>
<dbReference type="Proteomes" id="UP000651050">
    <property type="component" value="Unassembled WGS sequence"/>
</dbReference>
<evidence type="ECO:0000313" key="3">
    <source>
        <dbReference type="Proteomes" id="UP000651050"/>
    </source>
</evidence>
<dbReference type="InterPro" id="IPR039022">
    <property type="entry name" value="KaiB-like"/>
</dbReference>
<organism evidence="2 3">
    <name type="scientific">Caenimonas aquaedulcis</name>
    <dbReference type="NCBI Taxonomy" id="2793270"/>
    <lineage>
        <taxon>Bacteria</taxon>
        <taxon>Pseudomonadati</taxon>
        <taxon>Pseudomonadota</taxon>
        <taxon>Betaproteobacteria</taxon>
        <taxon>Burkholderiales</taxon>
        <taxon>Comamonadaceae</taxon>
        <taxon>Caenimonas</taxon>
    </lineage>
</organism>
<dbReference type="Gene3D" id="3.40.30.10">
    <property type="entry name" value="Glutaredoxin"/>
    <property type="match status" value="1"/>
</dbReference>
<dbReference type="CDD" id="cd02978">
    <property type="entry name" value="KaiB_like"/>
    <property type="match status" value="1"/>
</dbReference>
<dbReference type="EMBL" id="JADWYS010000002">
    <property type="protein sequence ID" value="MBG9390697.1"/>
    <property type="molecule type" value="Genomic_DNA"/>
</dbReference>
<accession>A0A931H970</accession>
<keyword evidence="3" id="KW-1185">Reference proteome</keyword>
<dbReference type="GO" id="GO:0048511">
    <property type="term" value="P:rhythmic process"/>
    <property type="evidence" value="ECO:0007669"/>
    <property type="project" value="InterPro"/>
</dbReference>
<dbReference type="InterPro" id="IPR011649">
    <property type="entry name" value="KaiB_domain"/>
</dbReference>